<organism evidence="1 2">
    <name type="scientific">Moniliophthora roreri</name>
    <name type="common">Frosty pod rot fungus</name>
    <name type="synonym">Monilia roreri</name>
    <dbReference type="NCBI Taxonomy" id="221103"/>
    <lineage>
        <taxon>Eukaryota</taxon>
        <taxon>Fungi</taxon>
        <taxon>Dikarya</taxon>
        <taxon>Basidiomycota</taxon>
        <taxon>Agaricomycotina</taxon>
        <taxon>Agaricomycetes</taxon>
        <taxon>Agaricomycetidae</taxon>
        <taxon>Agaricales</taxon>
        <taxon>Marasmiineae</taxon>
        <taxon>Marasmiaceae</taxon>
        <taxon>Moniliophthora</taxon>
    </lineage>
</organism>
<gene>
    <name evidence="1" type="ORF">WG66_6302</name>
</gene>
<evidence type="ECO:0000313" key="1">
    <source>
        <dbReference type="EMBL" id="KTB41120.1"/>
    </source>
</evidence>
<evidence type="ECO:0000313" key="2">
    <source>
        <dbReference type="Proteomes" id="UP000054988"/>
    </source>
</evidence>
<protein>
    <submittedName>
        <fullName evidence="1">Uncharacterized protein</fullName>
    </submittedName>
</protein>
<dbReference type="Proteomes" id="UP000054988">
    <property type="component" value="Unassembled WGS sequence"/>
</dbReference>
<comment type="caution">
    <text evidence="1">The sequence shown here is derived from an EMBL/GenBank/DDBJ whole genome shotgun (WGS) entry which is preliminary data.</text>
</comment>
<dbReference type="EMBL" id="LATX01001513">
    <property type="protein sequence ID" value="KTB41120.1"/>
    <property type="molecule type" value="Genomic_DNA"/>
</dbReference>
<reference evidence="1 2" key="1">
    <citation type="submission" date="2015-12" db="EMBL/GenBank/DDBJ databases">
        <title>Draft genome sequence of Moniliophthora roreri, the causal agent of frosty pod rot of cacao.</title>
        <authorList>
            <person name="Aime M.C."/>
            <person name="Diaz-Valderrama J.R."/>
            <person name="Kijpornyongpan T."/>
            <person name="Phillips-Mora W."/>
        </authorList>
    </citation>
    <scope>NUCLEOTIDE SEQUENCE [LARGE SCALE GENOMIC DNA]</scope>
    <source>
        <strain evidence="1 2">MCA 2952</strain>
    </source>
</reference>
<name>A0A0W0FXT3_MONRR</name>
<sequence length="15" mass="1705">MTFIIISNLIICQVP</sequence>
<proteinExistence type="predicted"/>
<accession>A0A0W0FXT3</accession>